<gene>
    <name evidence="2" type="ORF">K3248_03225</name>
    <name evidence="3" type="ORF">K3248_03620</name>
</gene>
<dbReference type="Gene3D" id="3.90.1340.10">
    <property type="entry name" value="Phage tail collar domain"/>
    <property type="match status" value="1"/>
</dbReference>
<evidence type="ECO:0000313" key="3">
    <source>
        <dbReference type="EMBL" id="MBX4335689.1"/>
    </source>
</evidence>
<comment type="caution">
    <text evidence="2">The sequence shown here is derived from an EMBL/GenBank/DDBJ whole genome shotgun (WGS) entry which is preliminary data.</text>
</comment>
<proteinExistence type="predicted"/>
<protein>
    <submittedName>
        <fullName evidence="2">Phage tail protein</fullName>
    </submittedName>
</protein>
<dbReference type="RefSeq" id="WP_220716925.1">
    <property type="nucleotide sequence ID" value="NZ_JAIFRO010000003.1"/>
</dbReference>
<keyword evidence="4" id="KW-1185">Reference proteome</keyword>
<reference evidence="2 4" key="1">
    <citation type="submission" date="2021-08" db="EMBL/GenBank/DDBJ databases">
        <title>Bartonella raoulti 094 sp. nov.</title>
        <authorList>
            <person name="Zgheib R."/>
            <person name="Hammoud A."/>
        </authorList>
    </citation>
    <scope>NUCLEOTIDE SEQUENCE [LARGE SCALE GENOMIC DNA]</scope>
    <source>
        <strain evidence="2 4">094</strain>
    </source>
</reference>
<evidence type="ECO:0000259" key="1">
    <source>
        <dbReference type="Pfam" id="PF07484"/>
    </source>
</evidence>
<evidence type="ECO:0000313" key="4">
    <source>
        <dbReference type="Proteomes" id="UP000746918"/>
    </source>
</evidence>
<feature type="domain" description="Phage tail collar" evidence="1">
    <location>
        <begin position="163"/>
        <end position="219"/>
    </location>
</feature>
<dbReference type="InterPro" id="IPR037053">
    <property type="entry name" value="Phage_tail_collar_dom_sf"/>
</dbReference>
<dbReference type="SUPFAM" id="SSF88874">
    <property type="entry name" value="Receptor-binding domain of short tail fibre protein gp12"/>
    <property type="match status" value="1"/>
</dbReference>
<dbReference type="Pfam" id="PF07484">
    <property type="entry name" value="Collar"/>
    <property type="match status" value="1"/>
</dbReference>
<name>A0ABS7IAM3_9HYPH</name>
<sequence>MSTIYDWSHQASENTHADVLINWAEGQAPSTVNNSARVMMQRIKEYLLDTGGALEGIVEVDATQQKTEIRLETHCQFLEYRNGIHLRFLSRGQNVGSTSVSLNGLGSKTVYKATALGAVPLTGGEIQRDCLYSLVFREDAWHLLNPTPVVQRESTDISLYPSGFIGTFAMRNIPDGWLICDGKAYSRITYRSLFEAIGTAWGAGDGFSTFHVPDLRGVFLRGLDSGRNIDAQRDFASIQKDLMHAHQHKGQTLSTEHLLDKEHYWDGNTTDILGYKLRLFEGGVLANFTGVESEYIDGYLIEPYSVDHSPDVNLERTGEGETRPINMSVLFCIKT</sequence>
<dbReference type="InterPro" id="IPR011083">
    <property type="entry name" value="Phage_tail_collar_dom"/>
</dbReference>
<dbReference type="EMBL" id="JAIFRO010000003">
    <property type="protein sequence ID" value="MBX4335689.1"/>
    <property type="molecule type" value="Genomic_DNA"/>
</dbReference>
<evidence type="ECO:0000313" key="2">
    <source>
        <dbReference type="EMBL" id="MBX4335615.1"/>
    </source>
</evidence>
<accession>A0ABS7IAM3</accession>
<organism evidence="2 4">
    <name type="scientific">Bartonella raoultii</name>
    <dbReference type="NCBI Taxonomy" id="1457020"/>
    <lineage>
        <taxon>Bacteria</taxon>
        <taxon>Pseudomonadati</taxon>
        <taxon>Pseudomonadota</taxon>
        <taxon>Alphaproteobacteria</taxon>
        <taxon>Hyphomicrobiales</taxon>
        <taxon>Bartonellaceae</taxon>
        <taxon>Bartonella</taxon>
    </lineage>
</organism>
<dbReference type="EMBL" id="JAIFRO010000003">
    <property type="protein sequence ID" value="MBX4335615.1"/>
    <property type="molecule type" value="Genomic_DNA"/>
</dbReference>
<dbReference type="Proteomes" id="UP000746918">
    <property type="component" value="Unassembled WGS sequence"/>
</dbReference>